<dbReference type="Pfam" id="PF18545">
    <property type="entry name" value="HalOD1"/>
    <property type="match status" value="1"/>
</dbReference>
<protein>
    <recommendedName>
        <fullName evidence="1">Halobacterial output domain-containing protein</fullName>
    </recommendedName>
</protein>
<reference evidence="2" key="1">
    <citation type="journal article" date="2022" name="Syst. Appl. Microbiol.">
        <title>Natronocalculus amylovorans gen. nov., sp. nov., and Natranaeroarchaeum aerophilus sp. nov., dominant culturable amylolytic natronoarchaea from hypersaline soda lakes in southwestern Siberia.</title>
        <authorList>
            <person name="Sorokin D.Y."/>
            <person name="Elcheninov A.G."/>
            <person name="Khizhniak T.V."/>
            <person name="Koenen M."/>
            <person name="Bale N.J."/>
            <person name="Damste J.S.S."/>
            <person name="Kublanov I.V."/>
        </authorList>
    </citation>
    <scope>NUCLEOTIDE SEQUENCE</scope>
    <source>
        <strain evidence="2">AArc-St2</strain>
    </source>
</reference>
<evidence type="ECO:0000259" key="1">
    <source>
        <dbReference type="Pfam" id="PF18545"/>
    </source>
</evidence>
<dbReference type="EMBL" id="JAKRVX010000001">
    <property type="protein sequence ID" value="MCL9815649.1"/>
    <property type="molecule type" value="Genomic_DNA"/>
</dbReference>
<proteinExistence type="predicted"/>
<feature type="domain" description="Halobacterial output" evidence="1">
    <location>
        <begin position="42"/>
        <end position="115"/>
    </location>
</feature>
<evidence type="ECO:0000313" key="2">
    <source>
        <dbReference type="EMBL" id="MCL9815649.1"/>
    </source>
</evidence>
<comment type="caution">
    <text evidence="2">The sequence shown here is derived from an EMBL/GenBank/DDBJ whole genome shotgun (WGS) entry which is preliminary data.</text>
</comment>
<reference evidence="2" key="2">
    <citation type="submission" date="2022-02" db="EMBL/GenBank/DDBJ databases">
        <authorList>
            <person name="Elcheninov A.G."/>
            <person name="Sorokin D.Y."/>
            <person name="Kublanov I.V."/>
        </authorList>
    </citation>
    <scope>NUCLEOTIDE SEQUENCE</scope>
    <source>
        <strain evidence="2">AArc-St2</strain>
    </source>
</reference>
<organism evidence="2 3">
    <name type="scientific">Natronocalculus amylovorans</name>
    <dbReference type="NCBI Taxonomy" id="2917812"/>
    <lineage>
        <taxon>Archaea</taxon>
        <taxon>Methanobacteriati</taxon>
        <taxon>Methanobacteriota</taxon>
        <taxon>Stenosarchaea group</taxon>
        <taxon>Halobacteria</taxon>
        <taxon>Halobacteriales</taxon>
        <taxon>Haloferacaceae</taxon>
        <taxon>Natronocalculus</taxon>
    </lineage>
</organism>
<dbReference type="InterPro" id="IPR040624">
    <property type="entry name" value="HalOD1"/>
</dbReference>
<accession>A0AAE3FUL0</accession>
<evidence type="ECO:0000313" key="3">
    <source>
        <dbReference type="Proteomes" id="UP001203207"/>
    </source>
</evidence>
<name>A0AAE3FUL0_9EURY</name>
<gene>
    <name evidence="2" type="ORF">AArcSt2_01705</name>
</gene>
<keyword evidence="3" id="KW-1185">Reference proteome</keyword>
<dbReference type="RefSeq" id="WP_174652814.1">
    <property type="nucleotide sequence ID" value="NZ_JAKRVX010000001.1"/>
</dbReference>
<sequence length="115" mass="12654">MNETTSWSAKTESLDGINHPQLRSRSFTDQPYLTVHQWDGVQSVCETIVNAVSAYLDVDPLELQPIGEVIDPDAVNELFGPINHLPGADRSTGYLTFHYSGCEITLFASGQIEVS</sequence>
<dbReference type="AlphaFoldDB" id="A0AAE3FUL0"/>
<dbReference type="Proteomes" id="UP001203207">
    <property type="component" value="Unassembled WGS sequence"/>
</dbReference>